<comment type="caution">
    <text evidence="2">The sequence shown here is derived from an EMBL/GenBank/DDBJ whole genome shotgun (WGS) entry which is preliminary data.</text>
</comment>
<name>A0A0R3KPY8_9BRAD</name>
<dbReference type="InterPro" id="IPR050266">
    <property type="entry name" value="AB_hydrolase_sf"/>
</dbReference>
<dbReference type="PANTHER" id="PTHR43798:SF33">
    <property type="entry name" value="HYDROLASE, PUTATIVE (AFU_ORTHOLOGUE AFUA_2G14860)-RELATED"/>
    <property type="match status" value="1"/>
</dbReference>
<protein>
    <recommendedName>
        <fullName evidence="1">AB hydrolase-1 domain-containing protein</fullName>
    </recommendedName>
</protein>
<dbReference type="GO" id="GO:0046464">
    <property type="term" value="P:acylglycerol catabolic process"/>
    <property type="evidence" value="ECO:0007669"/>
    <property type="project" value="TreeGrafter"/>
</dbReference>
<dbReference type="PANTHER" id="PTHR43798">
    <property type="entry name" value="MONOACYLGLYCEROL LIPASE"/>
    <property type="match status" value="1"/>
</dbReference>
<accession>A0A0R3KPY8</accession>
<dbReference type="Pfam" id="PF00561">
    <property type="entry name" value="Abhydrolase_1"/>
    <property type="match status" value="1"/>
</dbReference>
<proteinExistence type="predicted"/>
<feature type="domain" description="AB hydrolase-1" evidence="1">
    <location>
        <begin position="69"/>
        <end position="309"/>
    </location>
</feature>
<evidence type="ECO:0000313" key="3">
    <source>
        <dbReference type="Proteomes" id="UP000051913"/>
    </source>
</evidence>
<sequence>MVSNILRWSANGLLVLLLSAILVVTSFRLAASIRETGARAQLAPKTGHLVPTRSGRVFVQEKGPEDGIPVVLFHGTAAWSELWRHTSDVLAAAGFHVIALDLPPFGFSDRPGSYTRQDQAARINDVLDALKAEPAIIVGHSFGAGAATELAMRYPDRARALVLVDAALGLTAAPSDAPWVVQPQWIREVLVSLTITNPVATQMLLKSLIAKKERALPEYVAILQRPLAQRDSTSDIADWLYYFLGTDTNAASADRNAYAKLEVPVAILWGDKDTITPVEQALDLRRLLPSDTDLTLLPGLGHIPQIEDPTMFNDALLKTLGKL</sequence>
<dbReference type="InterPro" id="IPR000639">
    <property type="entry name" value="Epox_hydrolase-like"/>
</dbReference>
<dbReference type="SUPFAM" id="SSF53474">
    <property type="entry name" value="alpha/beta-Hydrolases"/>
    <property type="match status" value="1"/>
</dbReference>
<dbReference type="STRING" id="1518501.CQ10_28750"/>
<dbReference type="EMBL" id="LLXX01000147">
    <property type="protein sequence ID" value="KRR02676.1"/>
    <property type="molecule type" value="Genomic_DNA"/>
</dbReference>
<evidence type="ECO:0000313" key="2">
    <source>
        <dbReference type="EMBL" id="KRR02676.1"/>
    </source>
</evidence>
<gene>
    <name evidence="2" type="ORF">CP49_40230</name>
</gene>
<dbReference type="InterPro" id="IPR000073">
    <property type="entry name" value="AB_hydrolase_1"/>
</dbReference>
<keyword evidence="3" id="KW-1185">Reference proteome</keyword>
<evidence type="ECO:0000259" key="1">
    <source>
        <dbReference type="Pfam" id="PF00561"/>
    </source>
</evidence>
<dbReference type="GO" id="GO:0047372">
    <property type="term" value="F:monoacylglycerol lipase activity"/>
    <property type="evidence" value="ECO:0007669"/>
    <property type="project" value="TreeGrafter"/>
</dbReference>
<dbReference type="Proteomes" id="UP000051913">
    <property type="component" value="Unassembled WGS sequence"/>
</dbReference>
<reference evidence="2 3" key="1">
    <citation type="submission" date="2014-03" db="EMBL/GenBank/DDBJ databases">
        <title>Bradyrhizobium valentinum sp. nov., isolated from effective nodules of Lupinus mariae-josephae, a lupine endemic of basic-lime soils in Eastern Spain.</title>
        <authorList>
            <person name="Duran D."/>
            <person name="Rey L."/>
            <person name="Navarro A."/>
            <person name="Busquets A."/>
            <person name="Imperial J."/>
            <person name="Ruiz-Argueso T."/>
        </authorList>
    </citation>
    <scope>NUCLEOTIDE SEQUENCE [LARGE SCALE GENOMIC DNA]</scope>
    <source>
        <strain evidence="2 3">LmjM3</strain>
    </source>
</reference>
<dbReference type="PRINTS" id="PR00111">
    <property type="entry name" value="ABHYDROLASE"/>
</dbReference>
<organism evidence="2 3">
    <name type="scientific">Bradyrhizobium valentinum</name>
    <dbReference type="NCBI Taxonomy" id="1518501"/>
    <lineage>
        <taxon>Bacteria</taxon>
        <taxon>Pseudomonadati</taxon>
        <taxon>Pseudomonadota</taxon>
        <taxon>Alphaproteobacteria</taxon>
        <taxon>Hyphomicrobiales</taxon>
        <taxon>Nitrobacteraceae</taxon>
        <taxon>Bradyrhizobium</taxon>
    </lineage>
</organism>
<dbReference type="RefSeq" id="WP_057853045.1">
    <property type="nucleotide sequence ID" value="NZ_LLXX01000147.1"/>
</dbReference>
<dbReference type="GO" id="GO:0016020">
    <property type="term" value="C:membrane"/>
    <property type="evidence" value="ECO:0007669"/>
    <property type="project" value="TreeGrafter"/>
</dbReference>
<dbReference type="PRINTS" id="PR00412">
    <property type="entry name" value="EPOXHYDRLASE"/>
</dbReference>
<dbReference type="Gene3D" id="3.40.50.1820">
    <property type="entry name" value="alpha/beta hydrolase"/>
    <property type="match status" value="1"/>
</dbReference>
<dbReference type="InterPro" id="IPR029058">
    <property type="entry name" value="AB_hydrolase_fold"/>
</dbReference>
<dbReference type="AlphaFoldDB" id="A0A0R3KPY8"/>